<evidence type="ECO:0000256" key="1">
    <source>
        <dbReference type="SAM" id="Phobius"/>
    </source>
</evidence>
<keyword evidence="1" id="KW-0472">Membrane</keyword>
<keyword evidence="1" id="KW-1133">Transmembrane helix</keyword>
<comment type="caution">
    <text evidence="4">The sequence shown here is derived from an EMBL/GenBank/DDBJ whole genome shotgun (WGS) entry which is preliminary data.</text>
</comment>
<dbReference type="CDD" id="cd01949">
    <property type="entry name" value="GGDEF"/>
    <property type="match status" value="1"/>
</dbReference>
<feature type="transmembrane region" description="Helical" evidence="1">
    <location>
        <begin position="55"/>
        <end position="73"/>
    </location>
</feature>
<organism evidence="4 5">
    <name type="scientific">Sphingomonas sanguinis</name>
    <dbReference type="NCBI Taxonomy" id="33051"/>
    <lineage>
        <taxon>Bacteria</taxon>
        <taxon>Pseudomonadati</taxon>
        <taxon>Pseudomonadota</taxon>
        <taxon>Alphaproteobacteria</taxon>
        <taxon>Sphingomonadales</taxon>
        <taxon>Sphingomonadaceae</taxon>
        <taxon>Sphingomonas</taxon>
    </lineage>
</organism>
<protein>
    <submittedName>
        <fullName evidence="4">GGDEF domain-containing protein</fullName>
    </submittedName>
</protein>
<keyword evidence="6" id="KW-1185">Reference proteome</keyword>
<evidence type="ECO:0000313" key="4">
    <source>
        <dbReference type="EMBL" id="NVP31329.1"/>
    </source>
</evidence>
<feature type="transmembrane region" description="Helical" evidence="1">
    <location>
        <begin position="159"/>
        <end position="177"/>
    </location>
</feature>
<dbReference type="InterPro" id="IPR043128">
    <property type="entry name" value="Rev_trsase/Diguanyl_cyclase"/>
</dbReference>
<keyword evidence="1" id="KW-0812">Transmembrane</keyword>
<evidence type="ECO:0000313" key="6">
    <source>
        <dbReference type="Proteomes" id="UP000557656"/>
    </source>
</evidence>
<dbReference type="NCBIfam" id="TIGR00254">
    <property type="entry name" value="GGDEF"/>
    <property type="match status" value="1"/>
</dbReference>
<evidence type="ECO:0000259" key="2">
    <source>
        <dbReference type="PROSITE" id="PS50887"/>
    </source>
</evidence>
<evidence type="ECO:0000313" key="5">
    <source>
        <dbReference type="Proteomes" id="UP000531581"/>
    </source>
</evidence>
<feature type="transmembrane region" description="Helical" evidence="1">
    <location>
        <begin position="183"/>
        <end position="203"/>
    </location>
</feature>
<dbReference type="AlphaFoldDB" id="A0A7Y7QVA1"/>
<dbReference type="Proteomes" id="UP000531581">
    <property type="component" value="Unassembled WGS sequence"/>
</dbReference>
<gene>
    <name evidence="3" type="ORF">HKX05_04405</name>
    <name evidence="4" type="ORF">HLV41_09770</name>
</gene>
<feature type="domain" description="GGDEF" evidence="2">
    <location>
        <begin position="253"/>
        <end position="385"/>
    </location>
</feature>
<evidence type="ECO:0000313" key="3">
    <source>
        <dbReference type="EMBL" id="NNG52585.1"/>
    </source>
</evidence>
<dbReference type="Gene3D" id="3.30.70.270">
    <property type="match status" value="1"/>
</dbReference>
<feature type="transmembrane region" description="Helical" evidence="1">
    <location>
        <begin position="133"/>
        <end position="152"/>
    </location>
</feature>
<feature type="transmembrane region" description="Helical" evidence="1">
    <location>
        <begin position="79"/>
        <end position="96"/>
    </location>
</feature>
<dbReference type="PANTHER" id="PTHR46663:SF4">
    <property type="entry name" value="DIGUANYLATE CYCLASE DGCT-RELATED"/>
    <property type="match status" value="1"/>
</dbReference>
<dbReference type="GeneID" id="78486061"/>
<dbReference type="EMBL" id="JABEOV010000006">
    <property type="protein sequence ID" value="NNG52585.1"/>
    <property type="molecule type" value="Genomic_DNA"/>
</dbReference>
<dbReference type="InterPro" id="IPR029787">
    <property type="entry name" value="Nucleotide_cyclase"/>
</dbReference>
<dbReference type="PANTHER" id="PTHR46663">
    <property type="entry name" value="DIGUANYLATE CYCLASE DGCT-RELATED"/>
    <property type="match status" value="1"/>
</dbReference>
<dbReference type="Pfam" id="PF00990">
    <property type="entry name" value="GGDEF"/>
    <property type="match status" value="1"/>
</dbReference>
<dbReference type="SMART" id="SM00267">
    <property type="entry name" value="GGDEF"/>
    <property type="match status" value="1"/>
</dbReference>
<accession>A0A7Y7QVA1</accession>
<dbReference type="GO" id="GO:0003824">
    <property type="term" value="F:catalytic activity"/>
    <property type="evidence" value="ECO:0007669"/>
    <property type="project" value="UniProtKB-ARBA"/>
</dbReference>
<reference evidence="5 6" key="1">
    <citation type="submission" date="2020-05" db="EMBL/GenBank/DDBJ databases">
        <title>Draft Genome Sequences of Sphingomonas sp. Isolated from the International Space Station.</title>
        <authorList>
            <person name="Bijlani S."/>
            <person name="Singh N.K."/>
            <person name="Mason C.E."/>
            <person name="Wang C.C."/>
            <person name="Venkateswaran K."/>
        </authorList>
    </citation>
    <scope>NUCLEOTIDE SEQUENCE [LARGE SCALE GENOMIC DNA]</scope>
    <source>
        <strain evidence="3 6">IIF7SW-B5</strain>
        <strain evidence="4">ISS-IIF7SWP</strain>
    </source>
</reference>
<dbReference type="Proteomes" id="UP000557656">
    <property type="component" value="Unassembled WGS sequence"/>
</dbReference>
<dbReference type="SUPFAM" id="SSF55073">
    <property type="entry name" value="Nucleotide cyclase"/>
    <property type="match status" value="1"/>
</dbReference>
<dbReference type="InterPro" id="IPR052163">
    <property type="entry name" value="DGC-Regulatory_Protein"/>
</dbReference>
<proteinExistence type="predicted"/>
<sequence>MASASPIRIDRENPGDAACPADPAWVRWLTRPADPENEAIRPELTRLLYTNRSSVLFATLCLLMVLGCYGFYFDWRVPAVLVTLFIPAAVLRYRMIGYAERVDSPTRLLAASLYWSIIVGAICGEGARTGEPLLMILSGLVIVAVGFGGAYNNAGAPRFATLQTILFITPYTLFAGLSGMPGMPVILLQLPLWLIGIVMMIFNMHRTHAQLIRAENKAQHLAFHDSLTSLPNRAQFMNQLSNECTRVARPGGRTSYVLYLDLDGFKPVNDTYGHTTGDDLLRAVAERLSAPLRPGDLLGRLGGDEFAVILRDTNAAQAAAVGESLIAAARAPFHLEDRPPITIGVSIGGVALAPSSDVRHTLHVADTMLYAAKRAGKGTLRLADAA</sequence>
<dbReference type="EMBL" id="JABYQV010000006">
    <property type="protein sequence ID" value="NVP31329.1"/>
    <property type="molecule type" value="Genomic_DNA"/>
</dbReference>
<dbReference type="FunFam" id="3.30.70.270:FF:000001">
    <property type="entry name" value="Diguanylate cyclase domain protein"/>
    <property type="match status" value="1"/>
</dbReference>
<feature type="transmembrane region" description="Helical" evidence="1">
    <location>
        <begin position="108"/>
        <end position="127"/>
    </location>
</feature>
<dbReference type="InterPro" id="IPR000160">
    <property type="entry name" value="GGDEF_dom"/>
</dbReference>
<dbReference type="RefSeq" id="WP_061779934.1">
    <property type="nucleotide sequence ID" value="NZ_JABEOV010000006.1"/>
</dbReference>
<name>A0A7Y7QVA1_9SPHN</name>
<dbReference type="PROSITE" id="PS50887">
    <property type="entry name" value="GGDEF"/>
    <property type="match status" value="1"/>
</dbReference>